<proteinExistence type="predicted"/>
<dbReference type="Pfam" id="PF00376">
    <property type="entry name" value="MerR"/>
    <property type="match status" value="1"/>
</dbReference>
<dbReference type="InterPro" id="IPR000551">
    <property type="entry name" value="MerR-type_HTH_dom"/>
</dbReference>
<dbReference type="EMBL" id="JAGSOJ010000001">
    <property type="protein sequence ID" value="MCM1988339.1"/>
    <property type="molecule type" value="Genomic_DNA"/>
</dbReference>
<feature type="domain" description="HTH merR-type" evidence="1">
    <location>
        <begin position="1"/>
        <end position="29"/>
    </location>
</feature>
<dbReference type="SUPFAM" id="SSF46955">
    <property type="entry name" value="Putative DNA-binding domain"/>
    <property type="match status" value="1"/>
</dbReference>
<reference evidence="2" key="1">
    <citation type="journal article" date="2021" name="mSystems">
        <title>Bacteria and Archaea Synergistically Convert Glycine Betaine to Biogenic Methane in the Formosa Cold Seep of the South China Sea.</title>
        <authorList>
            <person name="Li L."/>
            <person name="Zhang W."/>
            <person name="Zhang S."/>
            <person name="Song L."/>
            <person name="Sun Q."/>
            <person name="Zhang H."/>
            <person name="Xiang H."/>
            <person name="Dong X."/>
        </authorList>
    </citation>
    <scope>NUCLEOTIDE SEQUENCE</scope>
    <source>
        <strain evidence="2">ZWT</strain>
    </source>
</reference>
<keyword evidence="3" id="KW-1185">Reference proteome</keyword>
<gene>
    <name evidence="2" type="ORF">KDK92_01195</name>
</gene>
<dbReference type="GO" id="GO:0006355">
    <property type="term" value="P:regulation of DNA-templated transcription"/>
    <property type="evidence" value="ECO:0007669"/>
    <property type="project" value="InterPro"/>
</dbReference>
<dbReference type="InterPro" id="IPR009061">
    <property type="entry name" value="DNA-bd_dom_put_sf"/>
</dbReference>
<dbReference type="RefSeq" id="WP_250857210.1">
    <property type="nucleotide sequence ID" value="NZ_JAGSOJ010000001.1"/>
</dbReference>
<keyword evidence="2" id="KW-0238">DNA-binding</keyword>
<dbReference type="Gene3D" id="1.10.1660.10">
    <property type="match status" value="1"/>
</dbReference>
<name>A0A9J6NVR1_9CLOT</name>
<evidence type="ECO:0000259" key="1">
    <source>
        <dbReference type="PROSITE" id="PS50937"/>
    </source>
</evidence>
<organism evidence="2 3">
    <name type="scientific">Oceanirhabdus seepicola</name>
    <dbReference type="NCBI Taxonomy" id="2828781"/>
    <lineage>
        <taxon>Bacteria</taxon>
        <taxon>Bacillati</taxon>
        <taxon>Bacillota</taxon>
        <taxon>Clostridia</taxon>
        <taxon>Eubacteriales</taxon>
        <taxon>Clostridiaceae</taxon>
        <taxon>Oceanirhabdus</taxon>
    </lineage>
</organism>
<evidence type="ECO:0000313" key="2">
    <source>
        <dbReference type="EMBL" id="MCM1988339.1"/>
    </source>
</evidence>
<dbReference type="AlphaFoldDB" id="A0A9J6NVR1"/>
<accession>A0A9J6NVR1</accession>
<dbReference type="Proteomes" id="UP001056429">
    <property type="component" value="Unassembled WGS sequence"/>
</dbReference>
<protein>
    <submittedName>
        <fullName evidence="2">MerR family DNA-binding transcriptional regulator</fullName>
    </submittedName>
</protein>
<evidence type="ECO:0000313" key="3">
    <source>
        <dbReference type="Proteomes" id="UP001056429"/>
    </source>
</evidence>
<comment type="caution">
    <text evidence="2">The sequence shown here is derived from an EMBL/GenBank/DDBJ whole genome shotgun (WGS) entry which is preliminary data.</text>
</comment>
<sequence>MEYTIGKAARIVGLTAYTLRYCEKEGLLPQIDYVIESLEKYGMTVLSETQDLTLDISMKILETAM</sequence>
<dbReference type="PROSITE" id="PS50937">
    <property type="entry name" value="HTH_MERR_2"/>
    <property type="match status" value="1"/>
</dbReference>
<dbReference type="GO" id="GO:0003677">
    <property type="term" value="F:DNA binding"/>
    <property type="evidence" value="ECO:0007669"/>
    <property type="project" value="UniProtKB-KW"/>
</dbReference>
<reference evidence="2" key="2">
    <citation type="submission" date="2021-04" db="EMBL/GenBank/DDBJ databases">
        <authorList>
            <person name="Dong X."/>
        </authorList>
    </citation>
    <scope>NUCLEOTIDE SEQUENCE</scope>
    <source>
        <strain evidence="2">ZWT</strain>
    </source>
</reference>